<dbReference type="EMBL" id="BRYB01001580">
    <property type="protein sequence ID" value="GMI28946.1"/>
    <property type="molecule type" value="Genomic_DNA"/>
</dbReference>
<keyword evidence="3" id="KW-1185">Reference proteome</keyword>
<sequence>MPPASFDASHPSPSWSGRGALVDALRYKFEVPDPHRDRWDRPLYYAGSAGAGAGGGGGSAVSAFDQAGMNDRGSRRAAAEGARPAAKGSTQGGSFVKRARKKKGAAAPPPVARREEEGEFLTSLTISEQPLPPPPPASSSSSSPAADPNAASIERSRLSASARVRLANLSQQIAAAVPFSLHPPPPPPPSAPEPVRLLLHLAAVLASALAGEGVRGNASTRVAREADPDYLHEADRVARRVGEELRGGEGFGHVEDWGGLREGFLRFVKVGGGGGKEQLGDMFR</sequence>
<proteinExistence type="predicted"/>
<gene>
    <name evidence="2" type="ORF">TeGR_g75</name>
</gene>
<evidence type="ECO:0000313" key="2">
    <source>
        <dbReference type="EMBL" id="GMI28946.1"/>
    </source>
</evidence>
<protein>
    <submittedName>
        <fullName evidence="2">Uncharacterized protein</fullName>
    </submittedName>
</protein>
<name>A0ABQ6MLW8_9STRA</name>
<evidence type="ECO:0000256" key="1">
    <source>
        <dbReference type="SAM" id="MobiDB-lite"/>
    </source>
</evidence>
<feature type="compositionally biased region" description="Low complexity" evidence="1">
    <location>
        <begin position="79"/>
        <end position="88"/>
    </location>
</feature>
<feature type="region of interest" description="Disordered" evidence="1">
    <location>
        <begin position="45"/>
        <end position="152"/>
    </location>
</feature>
<accession>A0ABQ6MLW8</accession>
<dbReference type="Proteomes" id="UP001165060">
    <property type="component" value="Unassembled WGS sequence"/>
</dbReference>
<reference evidence="2 3" key="1">
    <citation type="journal article" date="2023" name="Commun. Biol.">
        <title>Genome analysis of Parmales, the sister group of diatoms, reveals the evolutionary specialization of diatoms from phago-mixotrophs to photoautotrophs.</title>
        <authorList>
            <person name="Ban H."/>
            <person name="Sato S."/>
            <person name="Yoshikawa S."/>
            <person name="Yamada K."/>
            <person name="Nakamura Y."/>
            <person name="Ichinomiya M."/>
            <person name="Sato N."/>
            <person name="Blanc-Mathieu R."/>
            <person name="Endo H."/>
            <person name="Kuwata A."/>
            <person name="Ogata H."/>
        </authorList>
    </citation>
    <scope>NUCLEOTIDE SEQUENCE [LARGE SCALE GENOMIC DNA]</scope>
</reference>
<feature type="compositionally biased region" description="Low complexity" evidence="1">
    <location>
        <begin position="138"/>
        <end position="152"/>
    </location>
</feature>
<organism evidence="2 3">
    <name type="scientific">Tetraparma gracilis</name>
    <dbReference type="NCBI Taxonomy" id="2962635"/>
    <lineage>
        <taxon>Eukaryota</taxon>
        <taxon>Sar</taxon>
        <taxon>Stramenopiles</taxon>
        <taxon>Ochrophyta</taxon>
        <taxon>Bolidophyceae</taxon>
        <taxon>Parmales</taxon>
        <taxon>Triparmaceae</taxon>
        <taxon>Tetraparma</taxon>
    </lineage>
</organism>
<feature type="non-terminal residue" evidence="2">
    <location>
        <position position="284"/>
    </location>
</feature>
<evidence type="ECO:0000313" key="3">
    <source>
        <dbReference type="Proteomes" id="UP001165060"/>
    </source>
</evidence>
<feature type="compositionally biased region" description="Gly residues" evidence="1">
    <location>
        <begin position="49"/>
        <end position="59"/>
    </location>
</feature>
<comment type="caution">
    <text evidence="2">The sequence shown here is derived from an EMBL/GenBank/DDBJ whole genome shotgun (WGS) entry which is preliminary data.</text>
</comment>